<dbReference type="EMBL" id="UZAU01000469">
    <property type="status" value="NOT_ANNOTATED_CDS"/>
    <property type="molecule type" value="Genomic_DNA"/>
</dbReference>
<name>A0A803PSB0_CANSA</name>
<feature type="compositionally biased region" description="Basic and acidic residues" evidence="1">
    <location>
        <begin position="1"/>
        <end position="12"/>
    </location>
</feature>
<evidence type="ECO:0000313" key="3">
    <source>
        <dbReference type="Proteomes" id="UP000596661"/>
    </source>
</evidence>
<accession>A0A803PSB0</accession>
<organism evidence="2 3">
    <name type="scientific">Cannabis sativa</name>
    <name type="common">Hemp</name>
    <name type="synonym">Marijuana</name>
    <dbReference type="NCBI Taxonomy" id="3483"/>
    <lineage>
        <taxon>Eukaryota</taxon>
        <taxon>Viridiplantae</taxon>
        <taxon>Streptophyta</taxon>
        <taxon>Embryophyta</taxon>
        <taxon>Tracheophyta</taxon>
        <taxon>Spermatophyta</taxon>
        <taxon>Magnoliopsida</taxon>
        <taxon>eudicotyledons</taxon>
        <taxon>Gunneridae</taxon>
        <taxon>Pentapetalae</taxon>
        <taxon>rosids</taxon>
        <taxon>fabids</taxon>
        <taxon>Rosales</taxon>
        <taxon>Cannabaceae</taxon>
        <taxon>Cannabis</taxon>
    </lineage>
</organism>
<evidence type="ECO:0000313" key="2">
    <source>
        <dbReference type="EnsemblPlants" id="cds.evm.model.05.887"/>
    </source>
</evidence>
<feature type="region of interest" description="Disordered" evidence="1">
    <location>
        <begin position="169"/>
        <end position="195"/>
    </location>
</feature>
<proteinExistence type="predicted"/>
<dbReference type="Gramene" id="evm.model.05.887">
    <property type="protein sequence ID" value="cds.evm.model.05.887"/>
    <property type="gene ID" value="evm.TU.05.887"/>
</dbReference>
<reference evidence="2" key="1">
    <citation type="submission" date="2018-11" db="EMBL/GenBank/DDBJ databases">
        <authorList>
            <person name="Grassa J C."/>
        </authorList>
    </citation>
    <scope>NUCLEOTIDE SEQUENCE [LARGE SCALE GENOMIC DNA]</scope>
</reference>
<reference evidence="2" key="2">
    <citation type="submission" date="2021-03" db="UniProtKB">
        <authorList>
            <consortium name="EnsemblPlants"/>
        </authorList>
    </citation>
    <scope>IDENTIFICATION</scope>
</reference>
<keyword evidence="3" id="KW-1185">Reference proteome</keyword>
<protein>
    <submittedName>
        <fullName evidence="2">Uncharacterized protein</fullName>
    </submittedName>
</protein>
<sequence length="195" mass="21320">MQAAQERLHATSDAHVGGHQRANPCSEDLASMMMDKANYILSLNVERRNILRLAYKANFLKIVRTTEKREKAFHQFLACGGTAGYGTLLIRPRGQGSAQPSHPYLLLEAMARLLLSNLVEEPFDRASSSCPKAKVAQTTRSTNIVEFSPPPPPLGPALDGHSIIIDPQSRRIPPPCRSLGKGAQKSSHRACSAIR</sequence>
<evidence type="ECO:0000256" key="1">
    <source>
        <dbReference type="SAM" id="MobiDB-lite"/>
    </source>
</evidence>
<dbReference type="EnsemblPlants" id="evm.model.05.887">
    <property type="protein sequence ID" value="cds.evm.model.05.887"/>
    <property type="gene ID" value="evm.TU.05.887"/>
</dbReference>
<feature type="region of interest" description="Disordered" evidence="1">
    <location>
        <begin position="1"/>
        <end position="22"/>
    </location>
</feature>
<dbReference type="AlphaFoldDB" id="A0A803PSB0"/>
<dbReference type="Proteomes" id="UP000596661">
    <property type="component" value="Chromosome 5"/>
</dbReference>